<evidence type="ECO:0000313" key="1">
    <source>
        <dbReference type="EMBL" id="ERF70861.1"/>
    </source>
</evidence>
<keyword evidence="2" id="KW-1185">Reference proteome</keyword>
<accession>U1GGF7</accession>
<evidence type="ECO:0000313" key="2">
    <source>
        <dbReference type="Proteomes" id="UP000019373"/>
    </source>
</evidence>
<dbReference type="InterPro" id="IPR032675">
    <property type="entry name" value="LRR_dom_sf"/>
</dbReference>
<gene>
    <name evidence="1" type="ORF">EPUS_02383</name>
</gene>
<dbReference type="HOGENOM" id="CLU_478167_0_0_1"/>
<sequence>MAYHDSSHTSALVRLADELKLQIINELSARHDLLNLCLTCRTFEAMTMRALYKDFDISIPQNRGMGWDIQALPPFRTDAIRSIKRLTIRNGYLHQQNPTSHRRLRPDVASLEAYVCGIIHRIPVSQLYAFSFLHRSALPYEVLQSLIRHQNATLQELRVYELEAVCKPGGLLPQSLKVFECRSIMEGKALGRIAKANRGTLKALRLGQEKALVDRYRLDRTGLQEQTVQPLELLLTIVRFQEMHRLEELCFYGLNLSPLFLGSTNPTSFIFGLKRLTLESCSGTAELLHSLVATFYEAQKSSFLNKRVAQLKHFLLRHEAPSPQLKTALSRFLSSFTGLETLSLLLENATFLDRPCSFLPNHGVTLKTLVLECRIQPRENLGLDTSRPFGAGAYTQVLWQDTIEDICQLCPNLEELGTGFPWNDEIVRLGKTSLPTLKTLKTIHIRNFPTCTHLSQLGDYSIREYVSKFIEWVFPSLVGGARPALEILALGPTLYETRWRSNPSRRQPPEFLRTHYFCLDWAKTRFGRWSPMVTNVSEHYMEEIRGQKPLAGVFEQVWLR</sequence>
<dbReference type="Gene3D" id="3.80.10.10">
    <property type="entry name" value="Ribonuclease Inhibitor"/>
    <property type="match status" value="1"/>
</dbReference>
<evidence type="ECO:0008006" key="3">
    <source>
        <dbReference type="Google" id="ProtNLM"/>
    </source>
</evidence>
<proteinExistence type="predicted"/>
<protein>
    <recommendedName>
        <fullName evidence="3">F-box domain-containing protein</fullName>
    </recommendedName>
</protein>
<organism evidence="1 2">
    <name type="scientific">Endocarpon pusillum (strain Z07020 / HMAS-L-300199)</name>
    <name type="common">Lichen-forming fungus</name>
    <dbReference type="NCBI Taxonomy" id="1263415"/>
    <lineage>
        <taxon>Eukaryota</taxon>
        <taxon>Fungi</taxon>
        <taxon>Dikarya</taxon>
        <taxon>Ascomycota</taxon>
        <taxon>Pezizomycotina</taxon>
        <taxon>Eurotiomycetes</taxon>
        <taxon>Chaetothyriomycetidae</taxon>
        <taxon>Verrucariales</taxon>
        <taxon>Verrucariaceae</taxon>
        <taxon>Endocarpon</taxon>
    </lineage>
</organism>
<reference evidence="2" key="1">
    <citation type="journal article" date="2014" name="BMC Genomics">
        <title>Genome characteristics reveal the impact of lichenization on lichen-forming fungus Endocarpon pusillum Hedwig (Verrucariales, Ascomycota).</title>
        <authorList>
            <person name="Wang Y.-Y."/>
            <person name="Liu B."/>
            <person name="Zhang X.-Y."/>
            <person name="Zhou Q.-M."/>
            <person name="Zhang T."/>
            <person name="Li H."/>
            <person name="Yu Y.-F."/>
            <person name="Zhang X.-L."/>
            <person name="Hao X.-Y."/>
            <person name="Wang M."/>
            <person name="Wang L."/>
            <person name="Wei J.-C."/>
        </authorList>
    </citation>
    <scope>NUCLEOTIDE SEQUENCE [LARGE SCALE GENOMIC DNA]</scope>
    <source>
        <strain evidence="2">Z07020 / HMAS-L-300199</strain>
    </source>
</reference>
<name>U1GGF7_ENDPU</name>
<dbReference type="OrthoDB" id="5384871at2759"/>
<dbReference type="OMA" id="LWVESIN"/>
<dbReference type="eggNOG" id="ENOG502RMHC">
    <property type="taxonomic scope" value="Eukaryota"/>
</dbReference>
<dbReference type="AlphaFoldDB" id="U1GGF7"/>
<dbReference type="EMBL" id="KE721278">
    <property type="protein sequence ID" value="ERF70861.1"/>
    <property type="molecule type" value="Genomic_DNA"/>
</dbReference>
<dbReference type="RefSeq" id="XP_007803480.1">
    <property type="nucleotide sequence ID" value="XM_007805289.1"/>
</dbReference>
<dbReference type="GeneID" id="19237437"/>
<dbReference type="Proteomes" id="UP000019373">
    <property type="component" value="Unassembled WGS sequence"/>
</dbReference>